<protein>
    <recommendedName>
        <fullName evidence="2">Poly(A) RNA polymerase mitochondrial-like central palm domain-containing protein</fullName>
    </recommendedName>
</protein>
<name>A0AAF0WJZ0_DAUCS</name>
<dbReference type="CDD" id="cd05402">
    <property type="entry name" value="NT_PAP_TUTase"/>
    <property type="match status" value="1"/>
</dbReference>
<evidence type="ECO:0000313" key="4">
    <source>
        <dbReference type="Proteomes" id="UP000077755"/>
    </source>
</evidence>
<dbReference type="Gene3D" id="1.10.1410.10">
    <property type="match status" value="1"/>
</dbReference>
<keyword evidence="4" id="KW-1185">Reference proteome</keyword>
<evidence type="ECO:0000313" key="3">
    <source>
        <dbReference type="EMBL" id="WOG89455.1"/>
    </source>
</evidence>
<dbReference type="SUPFAM" id="SSF81631">
    <property type="entry name" value="PAP/OAS1 substrate-binding domain"/>
    <property type="match status" value="1"/>
</dbReference>
<dbReference type="Proteomes" id="UP000077755">
    <property type="component" value="Chromosome 2"/>
</dbReference>
<feature type="compositionally biased region" description="Polar residues" evidence="1">
    <location>
        <begin position="517"/>
        <end position="537"/>
    </location>
</feature>
<gene>
    <name evidence="3" type="ORF">DCAR_0208693</name>
</gene>
<feature type="domain" description="Poly(A) RNA polymerase mitochondrial-like central palm" evidence="2">
    <location>
        <begin position="47"/>
        <end position="191"/>
    </location>
</feature>
<dbReference type="Pfam" id="PF22600">
    <property type="entry name" value="MTPAP-like_central"/>
    <property type="match status" value="1"/>
</dbReference>
<evidence type="ECO:0000256" key="1">
    <source>
        <dbReference type="SAM" id="MobiDB-lite"/>
    </source>
</evidence>
<feature type="region of interest" description="Disordered" evidence="1">
    <location>
        <begin position="517"/>
        <end position="555"/>
    </location>
</feature>
<dbReference type="InterPro" id="IPR054708">
    <property type="entry name" value="MTPAP-like_central"/>
</dbReference>
<dbReference type="SUPFAM" id="SSF81301">
    <property type="entry name" value="Nucleotidyltransferase"/>
    <property type="match status" value="1"/>
</dbReference>
<dbReference type="InterPro" id="IPR043519">
    <property type="entry name" value="NT_sf"/>
</dbReference>
<organism evidence="3 4">
    <name type="scientific">Daucus carota subsp. sativus</name>
    <name type="common">Carrot</name>
    <dbReference type="NCBI Taxonomy" id="79200"/>
    <lineage>
        <taxon>Eukaryota</taxon>
        <taxon>Viridiplantae</taxon>
        <taxon>Streptophyta</taxon>
        <taxon>Embryophyta</taxon>
        <taxon>Tracheophyta</taxon>
        <taxon>Spermatophyta</taxon>
        <taxon>Magnoliopsida</taxon>
        <taxon>eudicotyledons</taxon>
        <taxon>Gunneridae</taxon>
        <taxon>Pentapetalae</taxon>
        <taxon>asterids</taxon>
        <taxon>campanulids</taxon>
        <taxon>Apiales</taxon>
        <taxon>Apiaceae</taxon>
        <taxon>Apioideae</taxon>
        <taxon>Scandiceae</taxon>
        <taxon>Daucinae</taxon>
        <taxon>Daucus</taxon>
        <taxon>Daucus sect. Daucus</taxon>
    </lineage>
</organism>
<reference evidence="3" key="1">
    <citation type="journal article" date="2016" name="Nat. Genet.">
        <title>A high-quality carrot genome assembly provides new insights into carotenoid accumulation and asterid genome evolution.</title>
        <authorList>
            <person name="Iorizzo M."/>
            <person name="Ellison S."/>
            <person name="Senalik D."/>
            <person name="Zeng P."/>
            <person name="Satapoomin P."/>
            <person name="Huang J."/>
            <person name="Bowman M."/>
            <person name="Iovene M."/>
            <person name="Sanseverino W."/>
            <person name="Cavagnaro P."/>
            <person name="Yildiz M."/>
            <person name="Macko-Podgorni A."/>
            <person name="Moranska E."/>
            <person name="Grzebelus E."/>
            <person name="Grzebelus D."/>
            <person name="Ashrafi H."/>
            <person name="Zheng Z."/>
            <person name="Cheng S."/>
            <person name="Spooner D."/>
            <person name="Van Deynze A."/>
            <person name="Simon P."/>
        </authorList>
    </citation>
    <scope>NUCLEOTIDE SEQUENCE</scope>
    <source>
        <tissue evidence="3">Leaf</tissue>
    </source>
</reference>
<dbReference type="PANTHER" id="PTHR12271">
    <property type="entry name" value="POLY A POLYMERASE CID PAP -RELATED"/>
    <property type="match status" value="1"/>
</dbReference>
<dbReference type="AlphaFoldDB" id="A0AAF0WJZ0"/>
<dbReference type="GO" id="GO:0031123">
    <property type="term" value="P:RNA 3'-end processing"/>
    <property type="evidence" value="ECO:0007669"/>
    <property type="project" value="TreeGrafter"/>
</dbReference>
<dbReference type="Gene3D" id="3.30.460.10">
    <property type="entry name" value="Beta Polymerase, domain 2"/>
    <property type="match status" value="1"/>
</dbReference>
<evidence type="ECO:0000259" key="2">
    <source>
        <dbReference type="Pfam" id="PF22600"/>
    </source>
</evidence>
<dbReference type="EMBL" id="CP093344">
    <property type="protein sequence ID" value="WOG89455.1"/>
    <property type="molecule type" value="Genomic_DNA"/>
</dbReference>
<dbReference type="PANTHER" id="PTHR12271:SF134">
    <property type="entry name" value="NUCLEOTIDYLTRANSFERASE FAMILY PROTEIN"/>
    <property type="match status" value="1"/>
</dbReference>
<sequence length="555" mass="62304">MGDKRVAPVHVPVTFDPQPAFLRKKVEKLEVKGLKIHKLIPEKLSGLEELLQDVYLILRPKPSDYHDRLDLVRVFNDIAKELYGNSNRPVVKEFGSFVMDLFSSTSDLDLSVNFSDDAAEYPRDQKIKTLRKFLRKFYALKSQGHVSGVKPIFTARVPILKVVDAGTGVECDISVENKDGILKSQIVHMISLIDYRFQKLCFLMKTWAKVHNINSSKDGTLNSLSIILLVTFHLQTRNPPILPPLSALFKDGTDPASVMKCVKKYSNYGKGNKESLASLFLTLLIKLSSVSTLWCKGLCASAYQGAWISKSWNSEVGCISVEDFTDRSQNVARAVKEAEIPNINKAIELSIIYIFDFMNGLIEESKLRRLLFGRDATIPMSVHTSTASGEENAKLNHLPLELIDYKPSMQPPTTVWGGRLATHCESAYKNYPVMASDVTATKKMRTTGYSRNNQYPIIVNPNMIPLVGYQSKDGVRMQPTVTAEHVTAEHIWPEEMPGTREWGNSLPANVHYNKNSQVSGYSVSHPTSSNQNLQTFVTRDRNPVHGRPFSPRGSW</sequence>
<proteinExistence type="predicted"/>
<reference evidence="3" key="2">
    <citation type="submission" date="2022-03" db="EMBL/GenBank/DDBJ databases">
        <title>Draft title - Genomic analysis of global carrot germplasm unveils the trajectory of domestication and the origin of high carotenoid orange carrot.</title>
        <authorList>
            <person name="Iorizzo M."/>
            <person name="Ellison S."/>
            <person name="Senalik D."/>
            <person name="Macko-Podgorni A."/>
            <person name="Grzebelus D."/>
            <person name="Bostan H."/>
            <person name="Rolling W."/>
            <person name="Curaba J."/>
            <person name="Simon P."/>
        </authorList>
    </citation>
    <scope>NUCLEOTIDE SEQUENCE</scope>
    <source>
        <tissue evidence="3">Leaf</tissue>
    </source>
</reference>
<dbReference type="GO" id="GO:0016779">
    <property type="term" value="F:nucleotidyltransferase activity"/>
    <property type="evidence" value="ECO:0007669"/>
    <property type="project" value="TreeGrafter"/>
</dbReference>
<accession>A0AAF0WJZ0</accession>